<proteinExistence type="predicted"/>
<evidence type="ECO:0000313" key="7">
    <source>
        <dbReference type="Proteomes" id="UP000551758"/>
    </source>
</evidence>
<dbReference type="GO" id="GO:0005802">
    <property type="term" value="C:trans-Golgi network"/>
    <property type="evidence" value="ECO:0007669"/>
    <property type="project" value="TreeGrafter"/>
</dbReference>
<organism evidence="6 7">
    <name type="scientific">Diceros bicornis minor</name>
    <name type="common">South-central black rhinoceros</name>
    <dbReference type="NCBI Taxonomy" id="77932"/>
    <lineage>
        <taxon>Eukaryota</taxon>
        <taxon>Metazoa</taxon>
        <taxon>Chordata</taxon>
        <taxon>Craniata</taxon>
        <taxon>Vertebrata</taxon>
        <taxon>Euteleostomi</taxon>
        <taxon>Mammalia</taxon>
        <taxon>Eutheria</taxon>
        <taxon>Laurasiatheria</taxon>
        <taxon>Perissodactyla</taxon>
        <taxon>Rhinocerotidae</taxon>
        <taxon>Diceros</taxon>
    </lineage>
</organism>
<reference evidence="6 7" key="1">
    <citation type="journal article" date="2020" name="Mol. Biol. Evol.">
        <title>Interspecific Gene Flow and the Evolution of Specialization in Black and White Rhinoceros.</title>
        <authorList>
            <person name="Moodley Y."/>
            <person name="Westbury M.V."/>
            <person name="Russo I.M."/>
            <person name="Gopalakrishnan S."/>
            <person name="Rakotoarivelo A."/>
            <person name="Olsen R.A."/>
            <person name="Prost S."/>
            <person name="Tunstall T."/>
            <person name="Ryder O.A."/>
            <person name="Dalen L."/>
            <person name="Bruford M.W."/>
        </authorList>
    </citation>
    <scope>NUCLEOTIDE SEQUENCE [LARGE SCALE GENOMIC DNA]</scope>
    <source>
        <strain evidence="6">SBR-YM</strain>
        <tissue evidence="6">Skin</tissue>
    </source>
</reference>
<feature type="region of interest" description="Disordered" evidence="4">
    <location>
        <begin position="1"/>
        <end position="128"/>
    </location>
</feature>
<dbReference type="PANTHER" id="PTHR42884">
    <property type="entry name" value="PROPROTEIN CONVERTASE SUBTILISIN/KEXIN-RELATED"/>
    <property type="match status" value="1"/>
</dbReference>
<evidence type="ECO:0000256" key="2">
    <source>
        <dbReference type="ARBA" id="ARBA00022801"/>
    </source>
</evidence>
<dbReference type="PROSITE" id="PS51829">
    <property type="entry name" value="P_HOMO_B"/>
    <property type="match status" value="1"/>
</dbReference>
<dbReference type="InterPro" id="IPR002884">
    <property type="entry name" value="P_dom"/>
</dbReference>
<evidence type="ECO:0000313" key="6">
    <source>
        <dbReference type="EMBL" id="KAF5923753.1"/>
    </source>
</evidence>
<dbReference type="Proteomes" id="UP000551758">
    <property type="component" value="Unassembled WGS sequence"/>
</dbReference>
<dbReference type="GO" id="GO:0016486">
    <property type="term" value="P:peptide hormone processing"/>
    <property type="evidence" value="ECO:0007669"/>
    <property type="project" value="TreeGrafter"/>
</dbReference>
<comment type="caution">
    <text evidence="6">The sequence shown here is derived from an EMBL/GenBank/DDBJ whole genome shotgun (WGS) entry which is preliminary data.</text>
</comment>
<dbReference type="Pfam" id="PF01483">
    <property type="entry name" value="P_proprotein"/>
    <property type="match status" value="1"/>
</dbReference>
<evidence type="ECO:0000256" key="3">
    <source>
        <dbReference type="ARBA" id="ARBA00022825"/>
    </source>
</evidence>
<name>A0A7J7F6U0_DICBM</name>
<protein>
    <recommendedName>
        <fullName evidence="5">P/Homo B domain-containing protein</fullName>
    </recommendedName>
</protein>
<evidence type="ECO:0000256" key="1">
    <source>
        <dbReference type="ARBA" id="ARBA00022670"/>
    </source>
</evidence>
<dbReference type="EMBL" id="JACDTQ010001153">
    <property type="protein sequence ID" value="KAF5923753.1"/>
    <property type="molecule type" value="Genomic_DNA"/>
</dbReference>
<keyword evidence="7" id="KW-1185">Reference proteome</keyword>
<keyword evidence="3" id="KW-0720">Serine protease</keyword>
<dbReference type="GO" id="GO:0000139">
    <property type="term" value="C:Golgi membrane"/>
    <property type="evidence" value="ECO:0007669"/>
    <property type="project" value="TreeGrafter"/>
</dbReference>
<dbReference type="GO" id="GO:0004252">
    <property type="term" value="F:serine-type endopeptidase activity"/>
    <property type="evidence" value="ECO:0007669"/>
    <property type="project" value="InterPro"/>
</dbReference>
<keyword evidence="1" id="KW-0645">Protease</keyword>
<feature type="compositionally biased region" description="Low complexity" evidence="4">
    <location>
        <begin position="83"/>
        <end position="92"/>
    </location>
</feature>
<dbReference type="SUPFAM" id="SSF49785">
    <property type="entry name" value="Galactose-binding domain-like"/>
    <property type="match status" value="1"/>
</dbReference>
<dbReference type="AlphaFoldDB" id="A0A7J7F6U0"/>
<feature type="compositionally biased region" description="Basic residues" evidence="4">
    <location>
        <begin position="38"/>
        <end position="55"/>
    </location>
</feature>
<dbReference type="FunFam" id="2.60.120.260:FF:000034">
    <property type="entry name" value="furin isoform X2"/>
    <property type="match status" value="1"/>
</dbReference>
<dbReference type="PANTHER" id="PTHR42884:SF16">
    <property type="entry name" value="PROPROTEIN CONVERTASE SUBTILISIN_KEXIN TYPE 4"/>
    <property type="match status" value="1"/>
</dbReference>
<keyword evidence="2" id="KW-0378">Hydrolase</keyword>
<feature type="domain" description="P/Homo B" evidence="5">
    <location>
        <begin position="107"/>
        <end position="249"/>
    </location>
</feature>
<gene>
    <name evidence="6" type="ORF">HPG69_006268</name>
</gene>
<feature type="non-terminal residue" evidence="6">
    <location>
        <position position="353"/>
    </location>
</feature>
<accession>A0A7J7F6U0</accession>
<dbReference type="Gene3D" id="2.60.120.260">
    <property type="entry name" value="Galactose-binding domain-like"/>
    <property type="match status" value="1"/>
</dbReference>
<evidence type="ECO:0000259" key="5">
    <source>
        <dbReference type="PROSITE" id="PS51829"/>
    </source>
</evidence>
<dbReference type="InterPro" id="IPR008979">
    <property type="entry name" value="Galactose-bd-like_sf"/>
</dbReference>
<sequence length="353" mass="38212">MPSPPQPAPDLERHAAPGGPRIQARAAPGRGLEDQRRRAPRCGRARRGWGHHAHGRVTAAPPRSEPPLRLWAAGRRPAGGHGSHVAAHAAPAEMRHSDRARRHASWSEPKPACWPRTPSRPAGGPHLRAARSPILPLLHVRRNVSACAGRVNRVRSLEHVQVQLSLSYSRRGDLEIALTSPMGTRSTLVAVRPLDVSSQGYNNWVFMSTHFWDEDPRGLWTLGLENKGYYFNTGMLYRSTLLLYGTAEDMMARPRGPQVTSSACVQRDTAGLCQGECWEAAVCVCAGDGGRGRGLTPVCVSPHRVPQPRLPPGPPLPPLLPTAVLQPHAAASDRRAGAPGHARPSCLLQLPPV</sequence>
<evidence type="ECO:0000256" key="4">
    <source>
        <dbReference type="SAM" id="MobiDB-lite"/>
    </source>
</evidence>